<evidence type="ECO:0000256" key="5">
    <source>
        <dbReference type="ARBA" id="ARBA00022741"/>
    </source>
</evidence>
<evidence type="ECO:0000256" key="6">
    <source>
        <dbReference type="ARBA" id="ARBA00022840"/>
    </source>
</evidence>
<dbReference type="Pfam" id="PF08264">
    <property type="entry name" value="Anticodon_1"/>
    <property type="match status" value="1"/>
</dbReference>
<dbReference type="PANTHER" id="PTHR42765:SF1">
    <property type="entry name" value="ISOLEUCINE--TRNA LIGASE, MITOCHONDRIAL"/>
    <property type="match status" value="1"/>
</dbReference>
<evidence type="ECO:0000313" key="13">
    <source>
        <dbReference type="EMBL" id="KAK0436393.1"/>
    </source>
</evidence>
<dbReference type="CDD" id="cd07960">
    <property type="entry name" value="Anticodon_Ia_Ile_BEm"/>
    <property type="match status" value="1"/>
</dbReference>
<dbReference type="InterPro" id="IPR009080">
    <property type="entry name" value="tRNAsynth_Ia_anticodon-bd"/>
</dbReference>
<dbReference type="SUPFAM" id="SSF52374">
    <property type="entry name" value="Nucleotidylyl transferase"/>
    <property type="match status" value="1"/>
</dbReference>
<dbReference type="InterPro" id="IPR014729">
    <property type="entry name" value="Rossmann-like_a/b/a_fold"/>
</dbReference>
<evidence type="ECO:0000256" key="2">
    <source>
        <dbReference type="ARBA" id="ARBA00013165"/>
    </source>
</evidence>
<dbReference type="InterPro" id="IPR023585">
    <property type="entry name" value="Ile-tRNA-ligase_type1"/>
</dbReference>
<dbReference type="GO" id="GO:0005524">
    <property type="term" value="F:ATP binding"/>
    <property type="evidence" value="ECO:0007669"/>
    <property type="project" value="UniProtKB-KW"/>
</dbReference>
<evidence type="ECO:0000256" key="8">
    <source>
        <dbReference type="ARBA" id="ARBA00023146"/>
    </source>
</evidence>
<dbReference type="InterPro" id="IPR050081">
    <property type="entry name" value="Ile-tRNA_ligase"/>
</dbReference>
<dbReference type="Gene3D" id="3.40.50.620">
    <property type="entry name" value="HUPs"/>
    <property type="match status" value="2"/>
</dbReference>
<dbReference type="EC" id="6.1.1.5" evidence="2"/>
<dbReference type="InterPro" id="IPR033708">
    <property type="entry name" value="Anticodon_Ile_BEm"/>
</dbReference>
<dbReference type="Proteomes" id="UP001175226">
    <property type="component" value="Unassembled WGS sequence"/>
</dbReference>
<dbReference type="GO" id="GO:0006428">
    <property type="term" value="P:isoleucyl-tRNA aminoacylation"/>
    <property type="evidence" value="ECO:0007669"/>
    <property type="project" value="InterPro"/>
</dbReference>
<dbReference type="Gene3D" id="3.90.740.10">
    <property type="entry name" value="Valyl/Leucyl/Isoleucyl-tRNA synthetase, editing domain"/>
    <property type="match status" value="1"/>
</dbReference>
<keyword evidence="6 10" id="KW-0067">ATP-binding</keyword>
<name>A0AA39J8X1_9AGAR</name>
<dbReference type="InterPro" id="IPR009008">
    <property type="entry name" value="Val/Leu/Ile-tRNA-synth_edit"/>
</dbReference>
<keyword evidence="4 10" id="KW-0436">Ligase</keyword>
<evidence type="ECO:0000256" key="7">
    <source>
        <dbReference type="ARBA" id="ARBA00022917"/>
    </source>
</evidence>
<reference evidence="13" key="1">
    <citation type="submission" date="2023-06" db="EMBL/GenBank/DDBJ databases">
        <authorList>
            <consortium name="Lawrence Berkeley National Laboratory"/>
            <person name="Ahrendt S."/>
            <person name="Sahu N."/>
            <person name="Indic B."/>
            <person name="Wong-Bajracharya J."/>
            <person name="Merenyi Z."/>
            <person name="Ke H.-M."/>
            <person name="Monk M."/>
            <person name="Kocsube S."/>
            <person name="Drula E."/>
            <person name="Lipzen A."/>
            <person name="Balint B."/>
            <person name="Henrissat B."/>
            <person name="Andreopoulos B."/>
            <person name="Martin F.M."/>
            <person name="Harder C.B."/>
            <person name="Rigling D."/>
            <person name="Ford K.L."/>
            <person name="Foster G.D."/>
            <person name="Pangilinan J."/>
            <person name="Papanicolaou A."/>
            <person name="Barry K."/>
            <person name="LaButti K."/>
            <person name="Viragh M."/>
            <person name="Koriabine M."/>
            <person name="Yan M."/>
            <person name="Riley R."/>
            <person name="Champramary S."/>
            <person name="Plett K.L."/>
            <person name="Tsai I.J."/>
            <person name="Slot J."/>
            <person name="Sipos G."/>
            <person name="Plett J."/>
            <person name="Nagy L.G."/>
            <person name="Grigoriev I.V."/>
        </authorList>
    </citation>
    <scope>NUCLEOTIDE SEQUENCE</scope>
    <source>
        <strain evidence="13">FPL87.14</strain>
    </source>
</reference>
<dbReference type="InterPro" id="IPR001412">
    <property type="entry name" value="aa-tRNA-synth_I_CS"/>
</dbReference>
<evidence type="ECO:0000313" key="14">
    <source>
        <dbReference type="Proteomes" id="UP001175226"/>
    </source>
</evidence>
<dbReference type="GO" id="GO:0000049">
    <property type="term" value="F:tRNA binding"/>
    <property type="evidence" value="ECO:0007669"/>
    <property type="project" value="InterPro"/>
</dbReference>
<dbReference type="Pfam" id="PF00133">
    <property type="entry name" value="tRNA-synt_1"/>
    <property type="match status" value="1"/>
</dbReference>
<comment type="caution">
    <text evidence="13">The sequence shown here is derived from an EMBL/GenBank/DDBJ whole genome shotgun (WGS) entry which is preliminary data.</text>
</comment>
<feature type="domain" description="Aminoacyl-tRNA synthetase class Ia" evidence="11">
    <location>
        <begin position="114"/>
        <end position="749"/>
    </location>
</feature>
<dbReference type="HAMAP" id="MF_02002">
    <property type="entry name" value="Ile_tRNA_synth_type1"/>
    <property type="match status" value="1"/>
</dbReference>
<evidence type="ECO:0000256" key="3">
    <source>
        <dbReference type="ARBA" id="ARBA00022490"/>
    </source>
</evidence>
<evidence type="ECO:0000259" key="11">
    <source>
        <dbReference type="Pfam" id="PF00133"/>
    </source>
</evidence>
<organism evidence="13 14">
    <name type="scientific">Armillaria borealis</name>
    <dbReference type="NCBI Taxonomy" id="47425"/>
    <lineage>
        <taxon>Eukaryota</taxon>
        <taxon>Fungi</taxon>
        <taxon>Dikarya</taxon>
        <taxon>Basidiomycota</taxon>
        <taxon>Agaricomycotina</taxon>
        <taxon>Agaricomycetes</taxon>
        <taxon>Agaricomycetidae</taxon>
        <taxon>Agaricales</taxon>
        <taxon>Marasmiineae</taxon>
        <taxon>Physalacriaceae</taxon>
        <taxon>Armillaria</taxon>
    </lineage>
</organism>
<evidence type="ECO:0000256" key="1">
    <source>
        <dbReference type="ARBA" id="ARBA00005594"/>
    </source>
</evidence>
<dbReference type="GO" id="GO:0032543">
    <property type="term" value="P:mitochondrial translation"/>
    <property type="evidence" value="ECO:0007669"/>
    <property type="project" value="TreeGrafter"/>
</dbReference>
<dbReference type="SUPFAM" id="SSF47323">
    <property type="entry name" value="Anticodon-binding domain of a subclass of class I aminoacyl-tRNA synthetases"/>
    <property type="match status" value="1"/>
</dbReference>
<dbReference type="GO" id="GO:0002161">
    <property type="term" value="F:aminoacyl-tRNA deacylase activity"/>
    <property type="evidence" value="ECO:0007669"/>
    <property type="project" value="InterPro"/>
</dbReference>
<evidence type="ECO:0000256" key="4">
    <source>
        <dbReference type="ARBA" id="ARBA00022598"/>
    </source>
</evidence>
<dbReference type="FunFam" id="3.40.50.620:FF:000092">
    <property type="entry name" value="Isoleucine--tRNA ligase"/>
    <property type="match status" value="1"/>
</dbReference>
<dbReference type="PANTHER" id="PTHR42765">
    <property type="entry name" value="SOLEUCYL-TRNA SYNTHETASE"/>
    <property type="match status" value="1"/>
</dbReference>
<dbReference type="GO" id="GO:0004822">
    <property type="term" value="F:isoleucine-tRNA ligase activity"/>
    <property type="evidence" value="ECO:0007669"/>
    <property type="project" value="UniProtKB-EC"/>
</dbReference>
<dbReference type="InterPro" id="IPR013155">
    <property type="entry name" value="M/V/L/I-tRNA-synth_anticd-bd"/>
</dbReference>
<keyword evidence="3" id="KW-0963">Cytoplasm</keyword>
<evidence type="ECO:0000259" key="12">
    <source>
        <dbReference type="Pfam" id="PF08264"/>
    </source>
</evidence>
<dbReference type="InterPro" id="IPR002301">
    <property type="entry name" value="Ile-tRNA-ligase"/>
</dbReference>
<protein>
    <recommendedName>
        <fullName evidence="2">isoleucine--tRNA ligase</fullName>
        <ecNumber evidence="2">6.1.1.5</ecNumber>
    </recommendedName>
    <alternativeName>
        <fullName evidence="9">Isoleucyl-tRNA synthetase</fullName>
    </alternativeName>
</protein>
<sequence length="1102" mass="124032">MHDASSAFGPVHRKLNLTVTGSPALPVRIGPLRTVDLLLFLFSYCLDCMNSTATFRCSRKIFSLLLRRCKLSTAASNVDSKAFSKTLNLPKTSFPLWPDREKSEVALRPRICEDLYRAQARRRGGREFVLHDGPPYANGNLHVGHSMNKIIKDVINRFHVISGDRVQYIPGWDCHGLPIENKALKDLGTDSRSLTPSDIRSAARQTALREIEIQKEEFQQFGIMADWSKETTYRTLDHGYEMRQLAIFQKMVENGLIYRHYRPVHFSPSSRSALAEAELVYKDDHISHSVYVTFNLDAAQSGERYNKFGRDIKLLVWTTTPWTLTANMGIAVNQELAYTFVEREDDEEGPLFLIATGRLGDTPTEPIFSALGNIRYVDSIQGCDLVGAYYTPIFSHGSSKRIIRASHVTSESGTGLVHCAPAHGVEDYNTFRDQGLLAGAESMLCHVGSEGEFKADVADVVGEAAAQSLVGKPVLEDGSRAVVALLKETNSLVKMERFKHKYPYDWRTDKPIIVTATSQWFANLDKIKDDALSALEHVEMFPPSSRLQSFIRSRSEWCISRQRVWGVPIPALYHIPTDRAILDAASLSHIIPILQEKGIEYWWNGPVEEFIPPALREGEGANVWRKGTDTMDVWFDSGSSWSMLEQGEDGLGQKYRADVCVEGSDQHRGWFQSQLLTAVGSGSSSIPYKALVTHGMVLDQKGKKMSKSLGNVISPITVVAGGKDKKKEPVYGADLLRLWIASVEYWNDVPLGTNILNQTAESLRKIRNTARFLLGNIGDIYEQDNEDAWEDVREHMDLADRYMINELQKCEAECAAAYVAYNFPKVVKTLQNLCNITLSSFYFDISKDNLYANALNGYERRATVFVLKEILATIVRIMAPILPHLAQEIHDSMHYKSKGLIFLEQPWNWREGGFAIKGFTEDDMNAVKKDSDEMAMLMQEVRPVVTSLLEQAREQKQIRSSLEAEVDVILPELPDVASNAPSDAQEAITSLEDNEKTRFAQFFRDHEDFMAKHFIVSRVTVMDEGSLGTASPEWIYIRSLSILGEGFLKPASTLGSEESYDVAIRIRPATREKCPRCWTFTKEVEDILCKRCADVTHSYSAM</sequence>
<dbReference type="GO" id="GO:0005739">
    <property type="term" value="C:mitochondrion"/>
    <property type="evidence" value="ECO:0007669"/>
    <property type="project" value="TreeGrafter"/>
</dbReference>
<dbReference type="PRINTS" id="PR00984">
    <property type="entry name" value="TRNASYNTHILE"/>
</dbReference>
<keyword evidence="8 10" id="KW-0030">Aminoacyl-tRNA synthetase</keyword>
<dbReference type="PROSITE" id="PS00178">
    <property type="entry name" value="AA_TRNA_LIGASE_I"/>
    <property type="match status" value="1"/>
</dbReference>
<dbReference type="AlphaFoldDB" id="A0AA39J8X1"/>
<evidence type="ECO:0000256" key="10">
    <source>
        <dbReference type="RuleBase" id="RU363035"/>
    </source>
</evidence>
<accession>A0AA39J8X1</accession>
<proteinExistence type="inferred from homology"/>
<gene>
    <name evidence="13" type="ORF">EV421DRAFT_1832031</name>
</gene>
<feature type="domain" description="Methionyl/Valyl/Leucyl/Isoleucyl-tRNA synthetase anticodon-binding" evidence="12">
    <location>
        <begin position="800"/>
        <end position="966"/>
    </location>
</feature>
<dbReference type="InterPro" id="IPR002300">
    <property type="entry name" value="aa-tRNA-synth_Ia"/>
</dbReference>
<dbReference type="Gene3D" id="1.10.730.20">
    <property type="match status" value="1"/>
</dbReference>
<dbReference type="EMBL" id="JAUEPT010000055">
    <property type="protein sequence ID" value="KAK0436393.1"/>
    <property type="molecule type" value="Genomic_DNA"/>
</dbReference>
<dbReference type="SUPFAM" id="SSF50677">
    <property type="entry name" value="ValRS/IleRS/LeuRS editing domain"/>
    <property type="match status" value="1"/>
</dbReference>
<dbReference type="NCBIfam" id="TIGR00392">
    <property type="entry name" value="ileS"/>
    <property type="match status" value="1"/>
</dbReference>
<keyword evidence="14" id="KW-1185">Reference proteome</keyword>
<keyword evidence="7 10" id="KW-0648">Protein biosynthesis</keyword>
<comment type="similarity">
    <text evidence="1 10">Belongs to the class-I aminoacyl-tRNA synthetase family.</text>
</comment>
<evidence type="ECO:0000256" key="9">
    <source>
        <dbReference type="ARBA" id="ARBA00032665"/>
    </source>
</evidence>
<keyword evidence="5 10" id="KW-0547">Nucleotide-binding</keyword>
<dbReference type="Gene3D" id="1.10.10.830">
    <property type="entry name" value="Ile-tRNA synthetase CP2 domain-like"/>
    <property type="match status" value="1"/>
</dbReference>